<evidence type="ECO:0000313" key="1">
    <source>
        <dbReference type="EMBL" id="KAH3734979.1"/>
    </source>
</evidence>
<proteinExistence type="predicted"/>
<reference evidence="1" key="1">
    <citation type="journal article" date="2019" name="bioRxiv">
        <title>The Genome of the Zebra Mussel, Dreissena polymorpha: A Resource for Invasive Species Research.</title>
        <authorList>
            <person name="McCartney M.A."/>
            <person name="Auch B."/>
            <person name="Kono T."/>
            <person name="Mallez S."/>
            <person name="Zhang Y."/>
            <person name="Obille A."/>
            <person name="Becker A."/>
            <person name="Abrahante J.E."/>
            <person name="Garbe J."/>
            <person name="Badalamenti J.P."/>
            <person name="Herman A."/>
            <person name="Mangelson H."/>
            <person name="Liachko I."/>
            <person name="Sullivan S."/>
            <person name="Sone E.D."/>
            <person name="Koren S."/>
            <person name="Silverstein K.A.T."/>
            <person name="Beckman K.B."/>
            <person name="Gohl D.M."/>
        </authorList>
    </citation>
    <scope>NUCLEOTIDE SEQUENCE</scope>
    <source>
        <strain evidence="1">Duluth1</strain>
        <tissue evidence="1">Whole animal</tissue>
    </source>
</reference>
<dbReference type="AlphaFoldDB" id="A0A9D4HW33"/>
<accession>A0A9D4HW33</accession>
<keyword evidence="2" id="KW-1185">Reference proteome</keyword>
<evidence type="ECO:0000313" key="2">
    <source>
        <dbReference type="Proteomes" id="UP000828390"/>
    </source>
</evidence>
<comment type="caution">
    <text evidence="1">The sequence shown here is derived from an EMBL/GenBank/DDBJ whole genome shotgun (WGS) entry which is preliminary data.</text>
</comment>
<protein>
    <submittedName>
        <fullName evidence="1">Uncharacterized protein</fullName>
    </submittedName>
</protein>
<name>A0A9D4HW33_DREPO</name>
<organism evidence="1 2">
    <name type="scientific">Dreissena polymorpha</name>
    <name type="common">Zebra mussel</name>
    <name type="synonym">Mytilus polymorpha</name>
    <dbReference type="NCBI Taxonomy" id="45954"/>
    <lineage>
        <taxon>Eukaryota</taxon>
        <taxon>Metazoa</taxon>
        <taxon>Spiralia</taxon>
        <taxon>Lophotrochozoa</taxon>
        <taxon>Mollusca</taxon>
        <taxon>Bivalvia</taxon>
        <taxon>Autobranchia</taxon>
        <taxon>Heteroconchia</taxon>
        <taxon>Euheterodonta</taxon>
        <taxon>Imparidentia</taxon>
        <taxon>Neoheterodontei</taxon>
        <taxon>Myida</taxon>
        <taxon>Dreissenoidea</taxon>
        <taxon>Dreissenidae</taxon>
        <taxon>Dreissena</taxon>
    </lineage>
</organism>
<dbReference type="Proteomes" id="UP000828390">
    <property type="component" value="Unassembled WGS sequence"/>
</dbReference>
<reference evidence="1" key="2">
    <citation type="submission" date="2020-11" db="EMBL/GenBank/DDBJ databases">
        <authorList>
            <person name="McCartney M.A."/>
            <person name="Auch B."/>
            <person name="Kono T."/>
            <person name="Mallez S."/>
            <person name="Becker A."/>
            <person name="Gohl D.M."/>
            <person name="Silverstein K.A.T."/>
            <person name="Koren S."/>
            <person name="Bechman K.B."/>
            <person name="Herman A."/>
            <person name="Abrahante J.E."/>
            <person name="Garbe J."/>
        </authorList>
    </citation>
    <scope>NUCLEOTIDE SEQUENCE</scope>
    <source>
        <strain evidence="1">Duluth1</strain>
        <tissue evidence="1">Whole animal</tissue>
    </source>
</reference>
<dbReference type="EMBL" id="JAIWYP010000011">
    <property type="protein sequence ID" value="KAH3734979.1"/>
    <property type="molecule type" value="Genomic_DNA"/>
</dbReference>
<gene>
    <name evidence="1" type="ORF">DPMN_041439</name>
</gene>
<sequence>MRKEPEEPTPGLRECYPARKVFKPSVWVRLESRTKQTTQKKRTFRSPDGMCIRVSSFKSTRLCKTSSPAVSTPSFDRSSFARMSITRAQMVSLTVSRDR</sequence>